<reference evidence="11 12" key="1">
    <citation type="submission" date="2019-10" db="EMBL/GenBank/DDBJ databases">
        <title>The completed genome of Lactobacillus harbinensis M1.</title>
        <authorList>
            <person name="Zheng Y."/>
        </authorList>
    </citation>
    <scope>NUCLEOTIDE SEQUENCE [LARGE SCALE GENOMIC DNA]</scope>
    <source>
        <strain evidence="11 12">M1</strain>
    </source>
</reference>
<evidence type="ECO:0000256" key="7">
    <source>
        <dbReference type="ARBA" id="ARBA00022801"/>
    </source>
</evidence>
<evidence type="ECO:0000256" key="5">
    <source>
        <dbReference type="ARBA" id="ARBA00022723"/>
    </source>
</evidence>
<evidence type="ECO:0000256" key="2">
    <source>
        <dbReference type="ARBA" id="ARBA00012477"/>
    </source>
</evidence>
<protein>
    <recommendedName>
        <fullName evidence="2 10">Ribonuclease Z</fullName>
        <shortName evidence="10">RNase Z</shortName>
        <ecNumber evidence="2 10">3.1.26.11</ecNumber>
    </recommendedName>
    <alternativeName>
        <fullName evidence="10">tRNA 3 endonuclease</fullName>
    </alternativeName>
    <alternativeName>
        <fullName evidence="10">tRNase Z</fullName>
    </alternativeName>
</protein>
<dbReference type="EC" id="3.1.26.11" evidence="2 10"/>
<dbReference type="EMBL" id="CP045143">
    <property type="protein sequence ID" value="QFR23388.1"/>
    <property type="molecule type" value="Genomic_DNA"/>
</dbReference>
<evidence type="ECO:0000256" key="9">
    <source>
        <dbReference type="ARBA" id="ARBA00057812"/>
    </source>
</evidence>
<dbReference type="GO" id="GO:0042802">
    <property type="term" value="F:identical protein binding"/>
    <property type="evidence" value="ECO:0007669"/>
    <property type="project" value="UniProtKB-ARBA"/>
</dbReference>
<evidence type="ECO:0000256" key="8">
    <source>
        <dbReference type="ARBA" id="ARBA00022833"/>
    </source>
</evidence>
<dbReference type="InterPro" id="IPR013471">
    <property type="entry name" value="RNase_Z/BN"/>
</dbReference>
<feature type="binding site" evidence="10">
    <location>
        <position position="67"/>
    </location>
    <ligand>
        <name>Zn(2+)</name>
        <dbReference type="ChEBI" id="CHEBI:29105"/>
        <label>2</label>
        <note>catalytic</note>
    </ligand>
</feature>
<evidence type="ECO:0000256" key="1">
    <source>
        <dbReference type="ARBA" id="ARBA00011738"/>
    </source>
</evidence>
<feature type="binding site" evidence="10">
    <location>
        <position position="68"/>
    </location>
    <ligand>
        <name>Zn(2+)</name>
        <dbReference type="ChEBI" id="CHEBI:29105"/>
        <label>2</label>
        <note>catalytic</note>
    </ligand>
</feature>
<keyword evidence="6 10" id="KW-0255">Endonuclease</keyword>
<keyword evidence="8 10" id="KW-0862">Zinc</keyword>
<dbReference type="NCBIfam" id="TIGR02651">
    <property type="entry name" value="RNase_Z"/>
    <property type="match status" value="1"/>
</dbReference>
<keyword evidence="5 10" id="KW-0479">Metal-binding</keyword>
<evidence type="ECO:0000256" key="3">
    <source>
        <dbReference type="ARBA" id="ARBA00022694"/>
    </source>
</evidence>
<evidence type="ECO:0000256" key="4">
    <source>
        <dbReference type="ARBA" id="ARBA00022722"/>
    </source>
</evidence>
<feature type="binding site" evidence="10">
    <location>
        <position position="63"/>
    </location>
    <ligand>
        <name>Zn(2+)</name>
        <dbReference type="ChEBI" id="CHEBI:29105"/>
        <label>1</label>
        <note>catalytic</note>
    </ligand>
</feature>
<comment type="catalytic activity">
    <reaction evidence="10">
        <text>Endonucleolytic cleavage of RNA, removing extra 3' nucleotides from tRNA precursor, generating 3' termini of tRNAs. A 3'-hydroxy group is left at the tRNA terminus and a 5'-phosphoryl group is left at the trailer molecule.</text>
        <dbReference type="EC" id="3.1.26.11"/>
    </reaction>
</comment>
<feature type="binding site" evidence="10">
    <location>
        <position position="212"/>
    </location>
    <ligand>
        <name>Zn(2+)</name>
        <dbReference type="ChEBI" id="CHEBI:29105"/>
        <label>1</label>
        <note>catalytic</note>
    </ligand>
</feature>
<dbReference type="KEGG" id="lhb:D1010_08245"/>
<accession>A0A5P8M4E6</accession>
<feature type="active site" description="Proton acceptor" evidence="10">
    <location>
        <position position="67"/>
    </location>
</feature>
<dbReference type="PANTHER" id="PTHR46018:SF2">
    <property type="entry name" value="ZINC PHOSPHODIESTERASE ELAC PROTEIN 1"/>
    <property type="match status" value="1"/>
</dbReference>
<comment type="cofactor">
    <cofactor evidence="10">
        <name>Zn(2+)</name>
        <dbReference type="ChEBI" id="CHEBI:29105"/>
    </cofactor>
    <text evidence="10">Binds 2 Zn(2+) ions.</text>
</comment>
<evidence type="ECO:0000313" key="11">
    <source>
        <dbReference type="EMBL" id="QFR23388.1"/>
    </source>
</evidence>
<dbReference type="FunFam" id="3.60.15.10:FF:000002">
    <property type="entry name" value="Ribonuclease Z"/>
    <property type="match status" value="1"/>
</dbReference>
<dbReference type="Proteomes" id="UP000326779">
    <property type="component" value="Chromosome"/>
</dbReference>
<evidence type="ECO:0000256" key="10">
    <source>
        <dbReference type="HAMAP-Rule" id="MF_01818"/>
    </source>
</evidence>
<organism evidence="11 12">
    <name type="scientific">Schleiferilactobacillus harbinensis</name>
    <dbReference type="NCBI Taxonomy" id="304207"/>
    <lineage>
        <taxon>Bacteria</taxon>
        <taxon>Bacillati</taxon>
        <taxon>Bacillota</taxon>
        <taxon>Bacilli</taxon>
        <taxon>Lactobacillales</taxon>
        <taxon>Lactobacillaceae</taxon>
        <taxon>Schleiferilactobacillus</taxon>
    </lineage>
</organism>
<feature type="binding site" evidence="10">
    <location>
        <position position="65"/>
    </location>
    <ligand>
        <name>Zn(2+)</name>
        <dbReference type="ChEBI" id="CHEBI:29105"/>
        <label>1</label>
        <note>catalytic</note>
    </ligand>
</feature>
<evidence type="ECO:0000313" key="12">
    <source>
        <dbReference type="Proteomes" id="UP000326779"/>
    </source>
</evidence>
<dbReference type="CDD" id="cd07717">
    <property type="entry name" value="RNaseZ_ZiPD-like_MBL-fold"/>
    <property type="match status" value="1"/>
</dbReference>
<evidence type="ECO:0000256" key="6">
    <source>
        <dbReference type="ARBA" id="ARBA00022759"/>
    </source>
</evidence>
<dbReference type="GO" id="GO:0008270">
    <property type="term" value="F:zinc ion binding"/>
    <property type="evidence" value="ECO:0007669"/>
    <property type="project" value="UniProtKB-UniRule"/>
</dbReference>
<keyword evidence="7 10" id="KW-0378">Hydrolase</keyword>
<keyword evidence="4 10" id="KW-0540">Nuclease</keyword>
<dbReference type="GO" id="GO:0042781">
    <property type="term" value="F:3'-tRNA processing endoribonuclease activity"/>
    <property type="evidence" value="ECO:0007669"/>
    <property type="project" value="UniProtKB-UniRule"/>
</dbReference>
<comment type="similarity">
    <text evidence="10">Belongs to the RNase Z family.</text>
</comment>
<dbReference type="Pfam" id="PF23023">
    <property type="entry name" value="Anti-Pycsar_Apyc1"/>
    <property type="match status" value="1"/>
</dbReference>
<dbReference type="HAMAP" id="MF_01818">
    <property type="entry name" value="RNase_Z_BN"/>
    <property type="match status" value="1"/>
</dbReference>
<feature type="binding site" evidence="10">
    <location>
        <position position="212"/>
    </location>
    <ligand>
        <name>Zn(2+)</name>
        <dbReference type="ChEBI" id="CHEBI:29105"/>
        <label>2</label>
        <note>catalytic</note>
    </ligand>
</feature>
<gene>
    <name evidence="10 11" type="primary">rnz</name>
    <name evidence="11" type="ORF">D1010_08245</name>
</gene>
<dbReference type="AlphaFoldDB" id="A0A5P8M4E6"/>
<dbReference type="SUPFAM" id="SSF56281">
    <property type="entry name" value="Metallo-hydrolase/oxidoreductase"/>
    <property type="match status" value="1"/>
</dbReference>
<dbReference type="InterPro" id="IPR036866">
    <property type="entry name" value="RibonucZ/Hydroxyglut_hydro"/>
</dbReference>
<keyword evidence="3 10" id="KW-0819">tRNA processing</keyword>
<dbReference type="Gene3D" id="3.60.15.10">
    <property type="entry name" value="Ribonuclease Z/Hydroxyacylglutathione hydrolase-like"/>
    <property type="match status" value="1"/>
</dbReference>
<name>A0A5P8M4E6_9LACO</name>
<proteinExistence type="inferred from homology"/>
<dbReference type="NCBIfam" id="NF000801">
    <property type="entry name" value="PRK00055.1-3"/>
    <property type="match status" value="1"/>
</dbReference>
<dbReference type="PANTHER" id="PTHR46018">
    <property type="entry name" value="ZINC PHOSPHODIESTERASE ELAC PROTEIN 1"/>
    <property type="match status" value="1"/>
</dbReference>
<sequence length="318" mass="34685">MELVFLGTGAGVPAKSRNVTSIALKLLAERNEIWLFDVGEATQHQILRTNIRPRKITKIFITHLHGDHLYGLPGLVASRSFQGGNTPLTIYGPTGVKDFLETALRVSDTHLSYPLHFVELDHGGQIFDDATFSVTAATLDHRIQSFGYRVVEKPHPGELLVDDLRAANVPAGPLYGQIKAGRDVTLPDGRTIQAADYIAAPQPGRIVTILGDTRKTPNAVKLAMDADVLVHESTFGADEAKLAKRYYHSTSKTAAETAKQAHVGLLLLTHISARYLGSAAHQLALEARTVFPHTKLVHDFETIEIPFKKAAVMSHVGK</sequence>
<comment type="subunit">
    <text evidence="1 10">Homodimer.</text>
</comment>
<feature type="binding site" evidence="10">
    <location>
        <position position="141"/>
    </location>
    <ligand>
        <name>Zn(2+)</name>
        <dbReference type="ChEBI" id="CHEBI:29105"/>
        <label>1</label>
        <note>catalytic</note>
    </ligand>
</feature>
<feature type="binding site" evidence="10">
    <location>
        <position position="270"/>
    </location>
    <ligand>
        <name>Zn(2+)</name>
        <dbReference type="ChEBI" id="CHEBI:29105"/>
        <label>2</label>
        <note>catalytic</note>
    </ligand>
</feature>
<comment type="function">
    <text evidence="9 10">Zinc phosphodiesterase, which displays some tRNA 3'-processing endonuclease activity. Probably involved in tRNA maturation, by removing a 3'-trailer from precursor tRNA.</text>
</comment>
<dbReference type="RefSeq" id="WP_152260701.1">
    <property type="nucleotide sequence ID" value="NZ_CP045143.1"/>
</dbReference>